<protein>
    <submittedName>
        <fullName evidence="1">Prolyl-tRNA synthetase</fullName>
    </submittedName>
</protein>
<sequence>MPIKSPCIGTCVLDPKAGHCMGCYRTGDEIGAWMSMSDGAKKRVIASAQKRKANTPAKSSQD</sequence>
<dbReference type="Pfam" id="PF06945">
    <property type="entry name" value="DUF1289"/>
    <property type="match status" value="1"/>
</dbReference>
<name>A0A367VFC3_9PROT</name>
<dbReference type="PANTHER" id="PTHR35175">
    <property type="entry name" value="DUF1289 DOMAIN-CONTAINING PROTEIN"/>
    <property type="match status" value="1"/>
</dbReference>
<keyword evidence="1" id="KW-0436">Ligase</keyword>
<accession>A0A367VFC3</accession>
<evidence type="ECO:0000313" key="1">
    <source>
        <dbReference type="EMBL" id="RCK23887.1"/>
    </source>
</evidence>
<keyword evidence="1" id="KW-0030">Aminoacyl-tRNA synthetase</keyword>
<dbReference type="PANTHER" id="PTHR35175:SF2">
    <property type="entry name" value="DUF1289 DOMAIN-CONTAINING PROTEIN"/>
    <property type="match status" value="1"/>
</dbReference>
<dbReference type="GO" id="GO:0004812">
    <property type="term" value="F:aminoacyl-tRNA ligase activity"/>
    <property type="evidence" value="ECO:0007669"/>
    <property type="project" value="UniProtKB-KW"/>
</dbReference>
<dbReference type="AlphaFoldDB" id="A0A367VFC3"/>
<dbReference type="Proteomes" id="UP000253061">
    <property type="component" value="Unassembled WGS sequence"/>
</dbReference>
<organism evidence="1 2">
    <name type="scientific">Thalassospira profundimaris</name>
    <dbReference type="NCBI Taxonomy" id="502049"/>
    <lineage>
        <taxon>Bacteria</taxon>
        <taxon>Pseudomonadati</taxon>
        <taxon>Pseudomonadota</taxon>
        <taxon>Alphaproteobacteria</taxon>
        <taxon>Rhodospirillales</taxon>
        <taxon>Thalassospiraceae</taxon>
        <taxon>Thalassospira</taxon>
    </lineage>
</organism>
<gene>
    <name evidence="1" type="ORF">TH6_03975</name>
</gene>
<dbReference type="EMBL" id="JPWB01000002">
    <property type="protein sequence ID" value="RCK23887.1"/>
    <property type="molecule type" value="Genomic_DNA"/>
</dbReference>
<proteinExistence type="predicted"/>
<dbReference type="InterPro" id="IPR010710">
    <property type="entry name" value="DUF1289"/>
</dbReference>
<reference evidence="1 2" key="1">
    <citation type="submission" date="2014-07" db="EMBL/GenBank/DDBJ databases">
        <title>Draft genome sequence of Thalassospira profundimaris R8-17.</title>
        <authorList>
            <person name="Lai Q."/>
            <person name="Shao Z."/>
        </authorList>
    </citation>
    <scope>NUCLEOTIDE SEQUENCE [LARGE SCALE GENOMIC DNA]</scope>
    <source>
        <strain evidence="1 2">R8-17</strain>
    </source>
</reference>
<evidence type="ECO:0000313" key="2">
    <source>
        <dbReference type="Proteomes" id="UP000253061"/>
    </source>
</evidence>
<comment type="caution">
    <text evidence="1">The sequence shown here is derived from an EMBL/GenBank/DDBJ whole genome shotgun (WGS) entry which is preliminary data.</text>
</comment>